<keyword evidence="3" id="KW-0472">Membrane</keyword>
<dbReference type="Gene3D" id="3.40.50.720">
    <property type="entry name" value="NAD(P)-binding Rossmann-like Domain"/>
    <property type="match status" value="1"/>
</dbReference>
<dbReference type="AlphaFoldDB" id="A0A314LHG0"/>
<keyword evidence="5" id="KW-1185">Reference proteome</keyword>
<dbReference type="Proteomes" id="UP000187609">
    <property type="component" value="Unassembled WGS sequence"/>
</dbReference>
<dbReference type="GeneID" id="109236628"/>
<dbReference type="InterPro" id="IPR050425">
    <property type="entry name" value="NAD(P)_dehydrat-like"/>
</dbReference>
<gene>
    <name evidence="4" type="primary">TKPR1_1</name>
    <name evidence="4" type="ORF">A4A49_00644</name>
</gene>
<dbReference type="Gramene" id="OIT40587">
    <property type="protein sequence ID" value="OIT40587"/>
    <property type="gene ID" value="A4A49_00644"/>
</dbReference>
<keyword evidence="2" id="KW-0560">Oxidoreductase</keyword>
<accession>A0A314LHG0</accession>
<reference evidence="4" key="1">
    <citation type="submission" date="2016-11" db="EMBL/GenBank/DDBJ databases">
        <title>The genome of Nicotiana attenuata.</title>
        <authorList>
            <person name="Xu S."/>
            <person name="Brockmoeller T."/>
            <person name="Gaquerel E."/>
            <person name="Navarro A."/>
            <person name="Kuhl H."/>
            <person name="Gase K."/>
            <person name="Ling Z."/>
            <person name="Zhou W."/>
            <person name="Kreitzer C."/>
            <person name="Stanke M."/>
            <person name="Tang H."/>
            <person name="Lyons E."/>
            <person name="Pandey P."/>
            <person name="Pandey S.P."/>
            <person name="Timmermann B."/>
            <person name="Baldwin I.T."/>
        </authorList>
    </citation>
    <scope>NUCLEOTIDE SEQUENCE [LARGE SCALE GENOMIC DNA]</scope>
    <source>
        <strain evidence="4">UT</strain>
    </source>
</reference>
<dbReference type="KEGG" id="nau:109236628"/>
<sequence length="105" mass="11230">MESKSSGEGKVVCVTGASGFIALLLLQLGYTGNATVCNLKDTSKMDHLLRLDGAKERLHLFKAELLEERSFDPAIDGCEGVFHTAPPVSLTAKSKSETCFVAVLD</sequence>
<dbReference type="InterPro" id="IPR036291">
    <property type="entry name" value="NAD(P)-bd_dom_sf"/>
</dbReference>
<proteinExistence type="predicted"/>
<dbReference type="GO" id="GO:0016616">
    <property type="term" value="F:oxidoreductase activity, acting on the CH-OH group of donors, NAD or NADP as acceptor"/>
    <property type="evidence" value="ECO:0007669"/>
    <property type="project" value="TreeGrafter"/>
</dbReference>
<dbReference type="SMR" id="A0A314LHG0"/>
<comment type="caution">
    <text evidence="4">The sequence shown here is derived from an EMBL/GenBank/DDBJ whole genome shotgun (WGS) entry which is preliminary data.</text>
</comment>
<evidence type="ECO:0000313" key="4">
    <source>
        <dbReference type="EMBL" id="OIT40587.1"/>
    </source>
</evidence>
<evidence type="ECO:0000256" key="3">
    <source>
        <dbReference type="SAM" id="Phobius"/>
    </source>
</evidence>
<evidence type="ECO:0000256" key="1">
    <source>
        <dbReference type="ARBA" id="ARBA00022857"/>
    </source>
</evidence>
<evidence type="ECO:0000313" key="5">
    <source>
        <dbReference type="Proteomes" id="UP000187609"/>
    </source>
</evidence>
<dbReference type="EMBL" id="MJEQ01000015">
    <property type="protein sequence ID" value="OIT40587.1"/>
    <property type="molecule type" value="Genomic_DNA"/>
</dbReference>
<protein>
    <submittedName>
        <fullName evidence="4">Tetraketide alpha-pyrone reductase 1</fullName>
    </submittedName>
</protein>
<keyword evidence="3" id="KW-1133">Transmembrane helix</keyword>
<organism evidence="4 5">
    <name type="scientific">Nicotiana attenuata</name>
    <name type="common">Coyote tobacco</name>
    <dbReference type="NCBI Taxonomy" id="49451"/>
    <lineage>
        <taxon>Eukaryota</taxon>
        <taxon>Viridiplantae</taxon>
        <taxon>Streptophyta</taxon>
        <taxon>Embryophyta</taxon>
        <taxon>Tracheophyta</taxon>
        <taxon>Spermatophyta</taxon>
        <taxon>Magnoliopsida</taxon>
        <taxon>eudicotyledons</taxon>
        <taxon>Gunneridae</taxon>
        <taxon>Pentapetalae</taxon>
        <taxon>asterids</taxon>
        <taxon>lamiids</taxon>
        <taxon>Solanales</taxon>
        <taxon>Solanaceae</taxon>
        <taxon>Nicotianoideae</taxon>
        <taxon>Nicotianeae</taxon>
        <taxon>Nicotiana</taxon>
    </lineage>
</organism>
<evidence type="ECO:0000256" key="2">
    <source>
        <dbReference type="ARBA" id="ARBA00023002"/>
    </source>
</evidence>
<dbReference type="OrthoDB" id="2735536at2759"/>
<dbReference type="SUPFAM" id="SSF51735">
    <property type="entry name" value="NAD(P)-binding Rossmann-fold domains"/>
    <property type="match status" value="1"/>
</dbReference>
<dbReference type="PANTHER" id="PTHR10366">
    <property type="entry name" value="NAD DEPENDENT EPIMERASE/DEHYDRATASE"/>
    <property type="match status" value="1"/>
</dbReference>
<keyword evidence="3" id="KW-0812">Transmembrane</keyword>
<dbReference type="STRING" id="49451.A0A314LHG0"/>
<keyword evidence="1" id="KW-0521">NADP</keyword>
<dbReference type="PANTHER" id="PTHR10366:SF806">
    <property type="entry name" value="CINNAMOYL-COA REDUCTASE 1-LIKE"/>
    <property type="match status" value="1"/>
</dbReference>
<name>A0A314LHG0_NICAT</name>
<feature type="transmembrane region" description="Helical" evidence="3">
    <location>
        <begin position="12"/>
        <end position="30"/>
    </location>
</feature>